<dbReference type="AlphaFoldDB" id="A0A6J4RVA0"/>
<gene>
    <name evidence="2" type="ORF">AVDCRST_MAG67-928</name>
</gene>
<keyword evidence="1" id="KW-1133">Transmembrane helix</keyword>
<protein>
    <submittedName>
        <fullName evidence="2">Uncharacterized protein</fullName>
    </submittedName>
</protein>
<evidence type="ECO:0000256" key="1">
    <source>
        <dbReference type="SAM" id="Phobius"/>
    </source>
</evidence>
<feature type="transmembrane region" description="Helical" evidence="1">
    <location>
        <begin position="44"/>
        <end position="63"/>
    </location>
</feature>
<proteinExistence type="predicted"/>
<name>A0A6J4RVA0_9ACTN</name>
<keyword evidence="1" id="KW-0472">Membrane</keyword>
<feature type="transmembrane region" description="Helical" evidence="1">
    <location>
        <begin position="83"/>
        <end position="105"/>
    </location>
</feature>
<reference evidence="2" key="1">
    <citation type="submission" date="2020-02" db="EMBL/GenBank/DDBJ databases">
        <authorList>
            <person name="Meier V. D."/>
        </authorList>
    </citation>
    <scope>NUCLEOTIDE SEQUENCE</scope>
    <source>
        <strain evidence="2">AVDCRST_MAG67</strain>
    </source>
</reference>
<evidence type="ECO:0000313" key="2">
    <source>
        <dbReference type="EMBL" id="CAA9481991.1"/>
    </source>
</evidence>
<organism evidence="2">
    <name type="scientific">uncultured Solirubrobacteraceae bacterium</name>
    <dbReference type="NCBI Taxonomy" id="1162706"/>
    <lineage>
        <taxon>Bacteria</taxon>
        <taxon>Bacillati</taxon>
        <taxon>Actinomycetota</taxon>
        <taxon>Thermoleophilia</taxon>
        <taxon>Solirubrobacterales</taxon>
        <taxon>Solirubrobacteraceae</taxon>
        <taxon>environmental samples</taxon>
    </lineage>
</organism>
<accession>A0A6J4RVA0</accession>
<feature type="transmembrane region" description="Helical" evidence="1">
    <location>
        <begin position="16"/>
        <end position="38"/>
    </location>
</feature>
<feature type="transmembrane region" description="Helical" evidence="1">
    <location>
        <begin position="185"/>
        <end position="202"/>
    </location>
</feature>
<dbReference type="EMBL" id="CADCVQ010000045">
    <property type="protein sequence ID" value="CAA9481991.1"/>
    <property type="molecule type" value="Genomic_DNA"/>
</dbReference>
<feature type="transmembrane region" description="Helical" evidence="1">
    <location>
        <begin position="146"/>
        <end position="165"/>
    </location>
</feature>
<sequence>MIPALLSRLTPVARTVAWPALLAGTLACVAIIAAASLAPDWSPLARWPGLGALALCAGAAFLLDDAASATVSATPRTLARRRLQLIALALPLLFTAWTACLWYATSTQGAWFGPDTRLALSVQFAAMLTLTLAASAIALRLMSDEHAGWSGALAPLAILAAAIMLPERWALLTLPSDTDWTAAQHRWYALLSIGALGLAWASRDPANRRHC</sequence>
<feature type="transmembrane region" description="Helical" evidence="1">
    <location>
        <begin position="117"/>
        <end position="139"/>
    </location>
</feature>
<keyword evidence="1" id="KW-0812">Transmembrane</keyword>